<dbReference type="SUPFAM" id="SSF103190">
    <property type="entry name" value="Sensory domain-like"/>
    <property type="match status" value="1"/>
</dbReference>
<feature type="coiled-coil region" evidence="4">
    <location>
        <begin position="337"/>
        <end position="364"/>
    </location>
</feature>
<evidence type="ECO:0000313" key="8">
    <source>
        <dbReference type="EMBL" id="SHH64652.1"/>
    </source>
</evidence>
<dbReference type="Pfam" id="PF00015">
    <property type="entry name" value="MCPsignal"/>
    <property type="match status" value="1"/>
</dbReference>
<feature type="domain" description="Methyl-accepting transducer" evidence="6">
    <location>
        <begin position="375"/>
        <end position="611"/>
    </location>
</feature>
<dbReference type="GO" id="GO:0007165">
    <property type="term" value="P:signal transduction"/>
    <property type="evidence" value="ECO:0007669"/>
    <property type="project" value="UniProtKB-KW"/>
</dbReference>
<reference evidence="9" key="1">
    <citation type="submission" date="2016-11" db="EMBL/GenBank/DDBJ databases">
        <authorList>
            <person name="Varghese N."/>
            <person name="Submissions S."/>
        </authorList>
    </citation>
    <scope>NUCLEOTIDE SEQUENCE [LARGE SCALE GENOMIC DNA]</scope>
    <source>
        <strain evidence="9">DSM 13643</strain>
    </source>
</reference>
<protein>
    <submittedName>
        <fullName evidence="8">Methyl-accepting chemotaxis protein</fullName>
    </submittedName>
</protein>
<dbReference type="CDD" id="cd06225">
    <property type="entry name" value="HAMP"/>
    <property type="match status" value="1"/>
</dbReference>
<dbReference type="SUPFAM" id="SSF58104">
    <property type="entry name" value="Methyl-accepting chemotaxis protein (MCP) signaling domain"/>
    <property type="match status" value="1"/>
</dbReference>
<organism evidence="8 9">
    <name type="scientific">Caloranaerobacter azorensis DSM 13643</name>
    <dbReference type="NCBI Taxonomy" id="1121264"/>
    <lineage>
        <taxon>Bacteria</taxon>
        <taxon>Bacillati</taxon>
        <taxon>Bacillota</taxon>
        <taxon>Tissierellia</taxon>
        <taxon>Tissierellales</taxon>
        <taxon>Thermohalobacteraceae</taxon>
        <taxon>Caloranaerobacter</taxon>
    </lineage>
</organism>
<feature type="transmembrane region" description="Helical" evidence="5">
    <location>
        <begin position="278"/>
        <end position="299"/>
    </location>
</feature>
<dbReference type="InterPro" id="IPR029151">
    <property type="entry name" value="Sensor-like_sf"/>
</dbReference>
<evidence type="ECO:0000256" key="2">
    <source>
        <dbReference type="ARBA" id="ARBA00029447"/>
    </source>
</evidence>
<dbReference type="Pfam" id="PF00672">
    <property type="entry name" value="HAMP"/>
    <property type="match status" value="1"/>
</dbReference>
<gene>
    <name evidence="8" type="ORF">SAMN02745135_01513</name>
</gene>
<keyword evidence="5" id="KW-1133">Transmembrane helix</keyword>
<dbReference type="Gene3D" id="6.10.340.10">
    <property type="match status" value="1"/>
</dbReference>
<dbReference type="SMART" id="SM00304">
    <property type="entry name" value="HAMP"/>
    <property type="match status" value="1"/>
</dbReference>
<dbReference type="RefSeq" id="WP_073196671.1">
    <property type="nucleotide sequence ID" value="NZ_FQXO01000038.1"/>
</dbReference>
<evidence type="ECO:0000259" key="7">
    <source>
        <dbReference type="PROSITE" id="PS50885"/>
    </source>
</evidence>
<keyword evidence="5" id="KW-0812">Transmembrane</keyword>
<dbReference type="PROSITE" id="PS50885">
    <property type="entry name" value="HAMP"/>
    <property type="match status" value="1"/>
</dbReference>
<dbReference type="PROSITE" id="PS50111">
    <property type="entry name" value="CHEMOTAXIS_TRANSDUC_2"/>
    <property type="match status" value="1"/>
</dbReference>
<dbReference type="EMBL" id="FQXO01000038">
    <property type="protein sequence ID" value="SHH64652.1"/>
    <property type="molecule type" value="Genomic_DNA"/>
</dbReference>
<evidence type="ECO:0000313" key="9">
    <source>
        <dbReference type="Proteomes" id="UP000183967"/>
    </source>
</evidence>
<evidence type="ECO:0000256" key="4">
    <source>
        <dbReference type="SAM" id="Coils"/>
    </source>
</evidence>
<dbReference type="PANTHER" id="PTHR32089">
    <property type="entry name" value="METHYL-ACCEPTING CHEMOTAXIS PROTEIN MCPB"/>
    <property type="match status" value="1"/>
</dbReference>
<dbReference type="InterPro" id="IPR003660">
    <property type="entry name" value="HAMP_dom"/>
</dbReference>
<dbReference type="InterPro" id="IPR029150">
    <property type="entry name" value="dCache_3"/>
</dbReference>
<keyword evidence="1 3" id="KW-0807">Transducer</keyword>
<dbReference type="Pfam" id="PF14827">
    <property type="entry name" value="dCache_3"/>
    <property type="match status" value="1"/>
</dbReference>
<dbReference type="Gene3D" id="3.30.450.20">
    <property type="entry name" value="PAS domain"/>
    <property type="match status" value="1"/>
</dbReference>
<dbReference type="Proteomes" id="UP000183967">
    <property type="component" value="Unassembled WGS sequence"/>
</dbReference>
<dbReference type="GO" id="GO:0016020">
    <property type="term" value="C:membrane"/>
    <property type="evidence" value="ECO:0007669"/>
    <property type="project" value="InterPro"/>
</dbReference>
<proteinExistence type="inferred from homology"/>
<dbReference type="OrthoDB" id="597657at2"/>
<keyword evidence="5" id="KW-0472">Membrane</keyword>
<dbReference type="AlphaFoldDB" id="A0A1M5UNL8"/>
<accession>A0A1M5UNL8</accession>
<dbReference type="CDD" id="cd11386">
    <property type="entry name" value="MCP_signal"/>
    <property type="match status" value="1"/>
</dbReference>
<evidence type="ECO:0000256" key="5">
    <source>
        <dbReference type="SAM" id="Phobius"/>
    </source>
</evidence>
<sequence>MKLSIKTLRTKLLLLLILIAIIPVSISSSILYNQSRNNLDHLIENDLKHNVSIVKYKLEKKAQEALFLANLYSNKPEIIDVFKNKDRDALKQIIKPIFQRLKEEHNIQILEFGDDKGIVFLRAHSSKFGDDKSSNESIKLALKGQEIKGFEFGKSGLAIRAFVPIKDNEKIIGTLQVGFEDDFLTDISNVTSGDINIYVKDKLVRTSSKTEKERIGQVLKDPTIFKTVSKGEIVKILDDKGYIRLYTPLWNPTKTKVIGMINTNYNVSSLLSLKKNTLIITLIILAASFIFALTLSIIFSRNITMPIKSIIEHLKLIATGNLTKNVPKTYLNRKDEIGELSRAVDVMQADIKALINQVNETSNQLAYSSEELATITNENVNATNHVALTIQEVSDDTQKQMSISEETSESMKKMAINIQKIAQSSAVVQQSALEASKEAEQGNESIQEVIEQMNSINKSVYDSSSAIKVLNQHSQKIDQILEAINNITSQINLLALNAAIEAARAGEHGKGFAVVADEIRKLAEQSEKSTNEISDIIKEIQKNTNYSVQSMENVNNEVQKGMKITNEAGKAFIKILEAIQNVAKQIQEVSTASEQISANSKRIAASAEQTFDIAKNSAASFENIAAVSEEQLASMEEIASSADTLNSIAQSLNELISKFKI</sequence>
<evidence type="ECO:0000256" key="1">
    <source>
        <dbReference type="ARBA" id="ARBA00023224"/>
    </source>
</evidence>
<evidence type="ECO:0000256" key="3">
    <source>
        <dbReference type="PROSITE-ProRule" id="PRU00284"/>
    </source>
</evidence>
<keyword evidence="4" id="KW-0175">Coiled coil</keyword>
<dbReference type="Gene3D" id="1.10.287.950">
    <property type="entry name" value="Methyl-accepting chemotaxis protein"/>
    <property type="match status" value="1"/>
</dbReference>
<dbReference type="InterPro" id="IPR004089">
    <property type="entry name" value="MCPsignal_dom"/>
</dbReference>
<keyword evidence="9" id="KW-1185">Reference proteome</keyword>
<name>A0A1M5UNL8_9FIRM</name>
<comment type="similarity">
    <text evidence="2">Belongs to the methyl-accepting chemotaxis (MCP) protein family.</text>
</comment>
<dbReference type="SMART" id="SM00283">
    <property type="entry name" value="MA"/>
    <property type="match status" value="1"/>
</dbReference>
<evidence type="ECO:0000259" key="6">
    <source>
        <dbReference type="PROSITE" id="PS50111"/>
    </source>
</evidence>
<feature type="domain" description="HAMP" evidence="7">
    <location>
        <begin position="301"/>
        <end position="356"/>
    </location>
</feature>
<dbReference type="PANTHER" id="PTHR32089:SF112">
    <property type="entry name" value="LYSOZYME-LIKE PROTEIN-RELATED"/>
    <property type="match status" value="1"/>
</dbReference>